<dbReference type="SUPFAM" id="SSF141322">
    <property type="entry name" value="NfeD domain-like"/>
    <property type="match status" value="1"/>
</dbReference>
<keyword evidence="3 5" id="KW-1133">Transmembrane helix</keyword>
<evidence type="ECO:0000256" key="1">
    <source>
        <dbReference type="ARBA" id="ARBA00004141"/>
    </source>
</evidence>
<dbReference type="InterPro" id="IPR002810">
    <property type="entry name" value="NfeD-like_C"/>
</dbReference>
<proteinExistence type="predicted"/>
<dbReference type="Gene3D" id="2.40.50.140">
    <property type="entry name" value="Nucleic acid-binding proteins"/>
    <property type="match status" value="1"/>
</dbReference>
<dbReference type="EMBL" id="JAVDYF010000001">
    <property type="protein sequence ID" value="MDR7355692.1"/>
    <property type="molecule type" value="Genomic_DNA"/>
</dbReference>
<organism evidence="7 8">
    <name type="scientific">Corynebacterium felinum</name>
    <dbReference type="NCBI Taxonomy" id="131318"/>
    <lineage>
        <taxon>Bacteria</taxon>
        <taxon>Bacillati</taxon>
        <taxon>Actinomycetota</taxon>
        <taxon>Actinomycetes</taxon>
        <taxon>Mycobacteriales</taxon>
        <taxon>Corynebacteriaceae</taxon>
        <taxon>Corynebacterium</taxon>
    </lineage>
</organism>
<dbReference type="Proteomes" id="UP001183619">
    <property type="component" value="Unassembled WGS sequence"/>
</dbReference>
<dbReference type="GO" id="GO:0008233">
    <property type="term" value="F:peptidase activity"/>
    <property type="evidence" value="ECO:0007669"/>
    <property type="project" value="UniProtKB-KW"/>
</dbReference>
<comment type="caution">
    <text evidence="7">The sequence shown here is derived from an EMBL/GenBank/DDBJ whole genome shotgun (WGS) entry which is preliminary data.</text>
</comment>
<keyword evidence="7" id="KW-0378">Hydrolase</keyword>
<keyword evidence="2 5" id="KW-0812">Transmembrane</keyword>
<dbReference type="RefSeq" id="WP_277103705.1">
    <property type="nucleotide sequence ID" value="NZ_BAAAJS010000051.1"/>
</dbReference>
<feature type="transmembrane region" description="Helical" evidence="5">
    <location>
        <begin position="32"/>
        <end position="65"/>
    </location>
</feature>
<keyword evidence="7" id="KW-0645">Protease</keyword>
<dbReference type="PANTHER" id="PTHR33507:SF3">
    <property type="entry name" value="INNER MEMBRANE PROTEIN YBBJ"/>
    <property type="match status" value="1"/>
</dbReference>
<protein>
    <submittedName>
        <fullName evidence="7">Membrane protein implicated in regulation of membrane protease activity</fullName>
    </submittedName>
</protein>
<sequence length="143" mass="14950">MGALIWLIIAVALMGLELVLTAGELTLLMLGLAALGTAGVAAFGVPLGVEVVAFALISVLMLLFLKPALKSRINQAPKLDTSVKALEGERAVVVESVSSDGGQVRLDGSIWSARALFPDVHFEEGESVHVVSIEGTTAIVWKD</sequence>
<evidence type="ECO:0000256" key="3">
    <source>
        <dbReference type="ARBA" id="ARBA00022989"/>
    </source>
</evidence>
<accession>A0ABU2BAP5</accession>
<dbReference type="InterPro" id="IPR012340">
    <property type="entry name" value="NA-bd_OB-fold"/>
</dbReference>
<evidence type="ECO:0000256" key="2">
    <source>
        <dbReference type="ARBA" id="ARBA00022692"/>
    </source>
</evidence>
<feature type="domain" description="NfeD-like C-terminal" evidence="6">
    <location>
        <begin position="84"/>
        <end position="142"/>
    </location>
</feature>
<dbReference type="Pfam" id="PF01957">
    <property type="entry name" value="NfeD"/>
    <property type="match status" value="1"/>
</dbReference>
<evidence type="ECO:0000256" key="5">
    <source>
        <dbReference type="SAM" id="Phobius"/>
    </source>
</evidence>
<dbReference type="GO" id="GO:0006508">
    <property type="term" value="P:proteolysis"/>
    <property type="evidence" value="ECO:0007669"/>
    <property type="project" value="UniProtKB-KW"/>
</dbReference>
<evidence type="ECO:0000259" key="6">
    <source>
        <dbReference type="Pfam" id="PF01957"/>
    </source>
</evidence>
<keyword evidence="4 5" id="KW-0472">Membrane</keyword>
<evidence type="ECO:0000313" key="7">
    <source>
        <dbReference type="EMBL" id="MDR7355692.1"/>
    </source>
</evidence>
<gene>
    <name evidence="7" type="ORF">J2S37_002230</name>
</gene>
<name>A0ABU2BAP5_9CORY</name>
<keyword evidence="8" id="KW-1185">Reference proteome</keyword>
<dbReference type="InterPro" id="IPR052165">
    <property type="entry name" value="Membrane_assoc_protease"/>
</dbReference>
<comment type="subcellular location">
    <subcellularLocation>
        <location evidence="1">Membrane</location>
        <topology evidence="1">Multi-pass membrane protein</topology>
    </subcellularLocation>
</comment>
<evidence type="ECO:0000256" key="4">
    <source>
        <dbReference type="ARBA" id="ARBA00023136"/>
    </source>
</evidence>
<reference evidence="7 8" key="1">
    <citation type="submission" date="2023-07" db="EMBL/GenBank/DDBJ databases">
        <title>Sequencing the genomes of 1000 actinobacteria strains.</title>
        <authorList>
            <person name="Klenk H.-P."/>
        </authorList>
    </citation>
    <scope>NUCLEOTIDE SEQUENCE [LARGE SCALE GENOMIC DNA]</scope>
    <source>
        <strain evidence="7 8">DSM 44508</strain>
    </source>
</reference>
<evidence type="ECO:0000313" key="8">
    <source>
        <dbReference type="Proteomes" id="UP001183619"/>
    </source>
</evidence>
<dbReference type="PANTHER" id="PTHR33507">
    <property type="entry name" value="INNER MEMBRANE PROTEIN YBBJ"/>
    <property type="match status" value="1"/>
</dbReference>